<accession>A0A2I2F0Q1</accession>
<feature type="domain" description="Amino acid permease/ SLC12A" evidence="8">
    <location>
        <begin position="3"/>
        <end position="451"/>
    </location>
</feature>
<dbReference type="Gene3D" id="1.20.1740.10">
    <property type="entry name" value="Amino acid/polyamine transporter I"/>
    <property type="match status" value="1"/>
</dbReference>
<feature type="transmembrane region" description="Helical" evidence="7">
    <location>
        <begin position="399"/>
        <end position="421"/>
    </location>
</feature>
<comment type="subcellular location">
    <subcellularLocation>
        <location evidence="1">Membrane</location>
        <topology evidence="1">Multi-pass membrane protein</topology>
    </subcellularLocation>
</comment>
<feature type="transmembrane region" description="Helical" evidence="7">
    <location>
        <begin position="433"/>
        <end position="453"/>
    </location>
</feature>
<evidence type="ECO:0000256" key="7">
    <source>
        <dbReference type="SAM" id="Phobius"/>
    </source>
</evidence>
<dbReference type="OrthoDB" id="4448636at2759"/>
<evidence type="ECO:0000256" key="5">
    <source>
        <dbReference type="ARBA" id="ARBA00022989"/>
    </source>
</evidence>
<dbReference type="Proteomes" id="UP000234585">
    <property type="component" value="Unassembled WGS sequence"/>
</dbReference>
<evidence type="ECO:0000256" key="4">
    <source>
        <dbReference type="ARBA" id="ARBA00022970"/>
    </source>
</evidence>
<dbReference type="Pfam" id="PF00324">
    <property type="entry name" value="AA_permease"/>
    <property type="match status" value="1"/>
</dbReference>
<evidence type="ECO:0000256" key="3">
    <source>
        <dbReference type="ARBA" id="ARBA00022692"/>
    </source>
</evidence>
<dbReference type="InterPro" id="IPR050524">
    <property type="entry name" value="APC_YAT"/>
</dbReference>
<keyword evidence="6 7" id="KW-0472">Membrane</keyword>
<dbReference type="AlphaFoldDB" id="A0A2I2F0Q1"/>
<feature type="transmembrane region" description="Helical" evidence="7">
    <location>
        <begin position="66"/>
        <end position="87"/>
    </location>
</feature>
<proteinExistence type="predicted"/>
<dbReference type="STRING" id="41067.A0A2I2F0Q1"/>
<dbReference type="GeneID" id="36527056"/>
<feature type="transmembrane region" description="Helical" evidence="7">
    <location>
        <begin position="267"/>
        <end position="289"/>
    </location>
</feature>
<dbReference type="PANTHER" id="PTHR43341:SF34">
    <property type="entry name" value="TRANSPORTER, PUTATIVE (EUROFUNG)-RELATED"/>
    <property type="match status" value="1"/>
</dbReference>
<dbReference type="PIRSF" id="PIRSF006060">
    <property type="entry name" value="AA_transporter"/>
    <property type="match status" value="1"/>
</dbReference>
<dbReference type="InterPro" id="IPR004840">
    <property type="entry name" value="Amino_acid_permease_CS"/>
</dbReference>
<evidence type="ECO:0000313" key="10">
    <source>
        <dbReference type="Proteomes" id="UP000234585"/>
    </source>
</evidence>
<dbReference type="GO" id="GO:0016020">
    <property type="term" value="C:membrane"/>
    <property type="evidence" value="ECO:0007669"/>
    <property type="project" value="UniProtKB-SubCell"/>
</dbReference>
<feature type="transmembrane region" description="Helical" evidence="7">
    <location>
        <begin position="30"/>
        <end position="54"/>
    </location>
</feature>
<organism evidence="9 10">
    <name type="scientific">Aspergillus candidus</name>
    <dbReference type="NCBI Taxonomy" id="41067"/>
    <lineage>
        <taxon>Eukaryota</taxon>
        <taxon>Fungi</taxon>
        <taxon>Dikarya</taxon>
        <taxon>Ascomycota</taxon>
        <taxon>Pezizomycotina</taxon>
        <taxon>Eurotiomycetes</taxon>
        <taxon>Eurotiomycetidae</taxon>
        <taxon>Eurotiales</taxon>
        <taxon>Aspergillaceae</taxon>
        <taxon>Aspergillus</taxon>
        <taxon>Aspergillus subgen. Circumdati</taxon>
    </lineage>
</organism>
<feature type="transmembrane region" description="Helical" evidence="7">
    <location>
        <begin position="229"/>
        <end position="247"/>
    </location>
</feature>
<keyword evidence="4" id="KW-0029">Amino-acid transport</keyword>
<keyword evidence="10" id="KW-1185">Reference proteome</keyword>
<feature type="transmembrane region" description="Helical" evidence="7">
    <location>
        <begin position="186"/>
        <end position="208"/>
    </location>
</feature>
<dbReference type="PROSITE" id="PS00218">
    <property type="entry name" value="AMINO_ACID_PERMEASE_1"/>
    <property type="match status" value="1"/>
</dbReference>
<reference evidence="9 10" key="1">
    <citation type="submission" date="2017-12" db="EMBL/GenBank/DDBJ databases">
        <authorList>
            <consortium name="DOE Joint Genome Institute"/>
            <person name="Haridas S."/>
            <person name="Kjaerbolling I."/>
            <person name="Vesth T.C."/>
            <person name="Frisvad J.C."/>
            <person name="Nybo J.L."/>
            <person name="Theobald S."/>
            <person name="Kuo A."/>
            <person name="Bowyer P."/>
            <person name="Matsuda Y."/>
            <person name="Mondo S."/>
            <person name="Lyhne E.K."/>
            <person name="Kogle M.E."/>
            <person name="Clum A."/>
            <person name="Lipzen A."/>
            <person name="Salamov A."/>
            <person name="Ngan C.Y."/>
            <person name="Daum C."/>
            <person name="Chiniquy J."/>
            <person name="Barry K."/>
            <person name="LaButti K."/>
            <person name="Simmons B.A."/>
            <person name="Magnuson J.K."/>
            <person name="Mortensen U.H."/>
            <person name="Larsen T.O."/>
            <person name="Grigoriev I.V."/>
            <person name="Baker S.E."/>
            <person name="Andersen M.R."/>
            <person name="Nordberg H.P."/>
            <person name="Cantor M.N."/>
            <person name="Hua S.X."/>
        </authorList>
    </citation>
    <scope>NUCLEOTIDE SEQUENCE [LARGE SCALE GENOMIC DNA]</scope>
    <source>
        <strain evidence="9 10">CBS 102.13</strain>
    </source>
</reference>
<evidence type="ECO:0000256" key="2">
    <source>
        <dbReference type="ARBA" id="ARBA00022448"/>
    </source>
</evidence>
<evidence type="ECO:0000313" key="9">
    <source>
        <dbReference type="EMBL" id="PLB34205.1"/>
    </source>
</evidence>
<gene>
    <name evidence="9" type="ORF">BDW47DRAFT_80343</name>
</gene>
<sequence length="482" mass="52126">MIVGPTLGTGLFIGSGPALAAGGPLSLLISYIFISVLVYCLTTAIAEVAAHMPADDGTAVTHTYQYGWSHLGFALGYLRWYSFALMVPFEITNAMVNIGLWDPGAQVALRVAIVCLVISGFNLLPERLFKRSEVMFTGLKLFTTVGLVILSLVLASFPGSPAGGFHYWRNPGAMHEYTTGDSLGRFLGLVQCLVYSTVSFIFTPELIVQRAEQEVSESKYNILRSSTTTSMIHSLLYTLSVVAIGVMSPYDEPRLTNNGLGAGSSPYIIGVGRIGTPALSMIATGLIFLSSVASGRSFLYLSSRTLCSLAEAGHAPTVFKARATWGVPHVSIAASAAFSSLAFLSAGEPSSLVYNWLMFFITTSGYISWMSWCIVYLLFRRTTKAQGFTSVHQSWIQPYGTYFGIVVCLLLSLANTLTIAAPCPLPTTESIPAYMGLAVFVLLYSGHFLNATVTTWRDFRRKGNAVDIEKRTDATERSGTRP</sequence>
<feature type="transmembrane region" description="Helical" evidence="7">
    <location>
        <begin position="325"/>
        <end position="344"/>
    </location>
</feature>
<dbReference type="PANTHER" id="PTHR43341">
    <property type="entry name" value="AMINO ACID PERMEASE"/>
    <property type="match status" value="1"/>
</dbReference>
<feature type="transmembrane region" description="Helical" evidence="7">
    <location>
        <begin position="107"/>
        <end position="124"/>
    </location>
</feature>
<dbReference type="RefSeq" id="XP_024668217.1">
    <property type="nucleotide sequence ID" value="XM_024819896.1"/>
</dbReference>
<keyword evidence="2" id="KW-0813">Transport</keyword>
<dbReference type="InterPro" id="IPR004841">
    <property type="entry name" value="AA-permease/SLC12A_dom"/>
</dbReference>
<evidence type="ECO:0000256" key="1">
    <source>
        <dbReference type="ARBA" id="ARBA00004141"/>
    </source>
</evidence>
<dbReference type="GO" id="GO:0015171">
    <property type="term" value="F:amino acid transmembrane transporter activity"/>
    <property type="evidence" value="ECO:0007669"/>
    <property type="project" value="TreeGrafter"/>
</dbReference>
<feature type="transmembrane region" description="Helical" evidence="7">
    <location>
        <begin position="356"/>
        <end position="379"/>
    </location>
</feature>
<dbReference type="EMBL" id="KZ559184">
    <property type="protein sequence ID" value="PLB34205.1"/>
    <property type="molecule type" value="Genomic_DNA"/>
</dbReference>
<name>A0A2I2F0Q1_ASPCN</name>
<evidence type="ECO:0000256" key="6">
    <source>
        <dbReference type="ARBA" id="ARBA00023136"/>
    </source>
</evidence>
<keyword evidence="5 7" id="KW-1133">Transmembrane helix</keyword>
<keyword evidence="3 7" id="KW-0812">Transmembrane</keyword>
<protein>
    <submittedName>
        <fullName evidence="9">Putative proline permease</fullName>
    </submittedName>
</protein>
<feature type="transmembrane region" description="Helical" evidence="7">
    <location>
        <begin position="136"/>
        <end position="157"/>
    </location>
</feature>
<evidence type="ECO:0000259" key="8">
    <source>
        <dbReference type="Pfam" id="PF00324"/>
    </source>
</evidence>